<dbReference type="Gene3D" id="3.90.79.10">
    <property type="entry name" value="Nucleoside Triphosphate Pyrophosphohydrolase"/>
    <property type="match status" value="1"/>
</dbReference>
<sequence>MADSDYSGEDPRSTAFEPITDYESLRDRDGVPYHEDSDVVDEAVVDQVADLADLAAVGITNPDGDLLCRRLTDTCSWKLPVATVGPDEDFAAAIVDHVRETIGFDVELESIETVLDVDLRTEDGKKTASRGFVTFAGTPVSGNYDLEAVTPNGDPVEEAGWFDELPDDADEIPGTERFLE</sequence>
<dbReference type="Proteomes" id="UP000011555">
    <property type="component" value="Unassembled WGS sequence"/>
</dbReference>
<dbReference type="GeneID" id="30921005"/>
<dbReference type="KEGG" id="hlc:CHINAEXTREME07735"/>
<feature type="region of interest" description="Disordered" evidence="1">
    <location>
        <begin position="1"/>
        <end position="21"/>
    </location>
</feature>
<dbReference type="RefSeq" id="WP_007140121.1">
    <property type="nucleotide sequence ID" value="NZ_AOLZ01000013.1"/>
</dbReference>
<dbReference type="Proteomes" id="UP000186547">
    <property type="component" value="Chromosome"/>
</dbReference>
<name>M0LU15_NATLA</name>
<evidence type="ECO:0000313" key="5">
    <source>
        <dbReference type="Proteomes" id="UP000186547"/>
    </source>
</evidence>
<keyword evidence="4" id="KW-1185">Reference proteome</keyword>
<evidence type="ECO:0000313" key="3">
    <source>
        <dbReference type="EMBL" id="EMA36941.1"/>
    </source>
</evidence>
<accession>M0LU15</accession>
<dbReference type="EMBL" id="CP019285">
    <property type="protein sequence ID" value="APW97669.1"/>
    <property type="molecule type" value="Genomic_DNA"/>
</dbReference>
<evidence type="ECO:0000256" key="1">
    <source>
        <dbReference type="SAM" id="MobiDB-lite"/>
    </source>
</evidence>
<dbReference type="eggNOG" id="arCOG01083">
    <property type="taxonomic scope" value="Archaea"/>
</dbReference>
<dbReference type="SUPFAM" id="SSF55811">
    <property type="entry name" value="Nudix"/>
    <property type="match status" value="1"/>
</dbReference>
<dbReference type="EMBL" id="AOLZ01000013">
    <property type="protein sequence ID" value="EMA36941.1"/>
    <property type="molecule type" value="Genomic_DNA"/>
</dbReference>
<organism evidence="3 4">
    <name type="scientific">Natronobacterium lacisalsi AJ5</name>
    <dbReference type="NCBI Taxonomy" id="358396"/>
    <lineage>
        <taxon>Archaea</taxon>
        <taxon>Methanobacteriati</taxon>
        <taxon>Methanobacteriota</taxon>
        <taxon>Stenosarchaea group</taxon>
        <taxon>Halobacteria</taxon>
        <taxon>Halobacteriales</taxon>
        <taxon>Natrialbaceae</taxon>
        <taxon>Natronobacterium</taxon>
    </lineage>
</organism>
<evidence type="ECO:0000313" key="4">
    <source>
        <dbReference type="Proteomes" id="UP000011555"/>
    </source>
</evidence>
<protein>
    <submittedName>
        <fullName evidence="3">Uncharacterized protein</fullName>
    </submittedName>
</protein>
<dbReference type="InterPro" id="IPR015797">
    <property type="entry name" value="NUDIX_hydrolase-like_dom_sf"/>
</dbReference>
<gene>
    <name evidence="3" type="ORF">C445_01826</name>
    <name evidence="2" type="ORF">CHINAEXTREME_07735</name>
</gene>
<reference evidence="2" key="3">
    <citation type="submission" date="2017-01" db="EMBL/GenBank/DDBJ databases">
        <authorList>
            <person name="Mah S.A."/>
            <person name="Swanson W.J."/>
            <person name="Moy G.W."/>
            <person name="Vacquier V.D."/>
        </authorList>
    </citation>
    <scope>NUCLEOTIDE SEQUENCE</scope>
    <source>
        <strain evidence="2">AJ5</strain>
    </source>
</reference>
<dbReference type="STRING" id="358396.CHINAEXTREME_07735"/>
<evidence type="ECO:0000313" key="2">
    <source>
        <dbReference type="EMBL" id="APW97669.1"/>
    </source>
</evidence>
<reference evidence="2 5" key="1">
    <citation type="journal article" date="2011" name="J. Bacteriol.">
        <title>Genome sequence of Halobiforma lacisalsi AJ5, an extremely halophilic archaeon which harbors a bop gene.</title>
        <authorList>
            <person name="Jiang X."/>
            <person name="Wang S."/>
            <person name="Cheng H."/>
            <person name="Huo Y."/>
            <person name="Zhang X."/>
            <person name="Zhu X."/>
            <person name="Han X."/>
            <person name="Ni P."/>
            <person name="Wu M."/>
        </authorList>
    </citation>
    <scope>NUCLEOTIDE SEQUENCE [LARGE SCALE GENOMIC DNA]</scope>
    <source>
        <strain evidence="2 5">AJ5</strain>
    </source>
</reference>
<proteinExistence type="predicted"/>
<dbReference type="AlphaFoldDB" id="M0LU15"/>
<reference evidence="3 4" key="2">
    <citation type="journal article" date="2014" name="PLoS Genet.">
        <title>Phylogenetically driven sequencing of extremely halophilic archaea reveals strategies for static and dynamic osmo-response.</title>
        <authorList>
            <person name="Becker E.A."/>
            <person name="Seitzer P.M."/>
            <person name="Tritt A."/>
            <person name="Larsen D."/>
            <person name="Krusor M."/>
            <person name="Yao A.I."/>
            <person name="Wu D."/>
            <person name="Madern D."/>
            <person name="Eisen J.A."/>
            <person name="Darling A.E."/>
            <person name="Facciotti M.T."/>
        </authorList>
    </citation>
    <scope>NUCLEOTIDE SEQUENCE [LARGE SCALE GENOMIC DNA]</scope>
    <source>
        <strain evidence="3 4">AJ5</strain>
    </source>
</reference>